<keyword evidence="7" id="KW-0418">Kinase</keyword>
<accession>A0ABT4D4M6</accession>
<dbReference type="SUPFAM" id="SSF52728">
    <property type="entry name" value="PTS IIb component"/>
    <property type="match status" value="1"/>
</dbReference>
<dbReference type="Gene3D" id="3.40.35.10">
    <property type="entry name" value="Phosphotransferase system, sorbose subfamily IIB component"/>
    <property type="match status" value="1"/>
</dbReference>
<name>A0ABT4D4M6_9CLOT</name>
<dbReference type="PROSITE" id="PS51101">
    <property type="entry name" value="PTS_EIIB_TYPE_4"/>
    <property type="match status" value="1"/>
</dbReference>
<dbReference type="InterPro" id="IPR036667">
    <property type="entry name" value="PTS_IIB_sorbose-sp_sf"/>
</dbReference>
<evidence type="ECO:0000259" key="8">
    <source>
        <dbReference type="PROSITE" id="PS51101"/>
    </source>
</evidence>
<dbReference type="Proteomes" id="UP001144612">
    <property type="component" value="Unassembled WGS sequence"/>
</dbReference>
<keyword evidence="3" id="KW-0963">Cytoplasm</keyword>
<protein>
    <submittedName>
        <fullName evidence="9">PTS sugar transporter subunit IIB</fullName>
    </submittedName>
</protein>
<keyword evidence="10" id="KW-1185">Reference proteome</keyword>
<keyword evidence="2" id="KW-0813">Transport</keyword>
<dbReference type="Pfam" id="PF03830">
    <property type="entry name" value="PTSIIB_sorb"/>
    <property type="match status" value="1"/>
</dbReference>
<sequence>MIKLLRIDHRLLHGQVIFSWCKALQITRIIVIDDDSANNEFKKMSLNLTKPPEIKLNIFTVDAAISKMDKIENLSDNVMIIFGGTNSTLRFCEQYPNIKEINYGGIAKKDNSKQFSTAIFLNDSEIEDSRKLKDIGIYLYMQQVPTSRKEDLNPKL</sequence>
<evidence type="ECO:0000313" key="9">
    <source>
        <dbReference type="EMBL" id="MCY6957240.1"/>
    </source>
</evidence>
<evidence type="ECO:0000313" key="10">
    <source>
        <dbReference type="Proteomes" id="UP001144612"/>
    </source>
</evidence>
<evidence type="ECO:0000256" key="5">
    <source>
        <dbReference type="ARBA" id="ARBA00022679"/>
    </source>
</evidence>
<dbReference type="RefSeq" id="WP_268059595.1">
    <property type="nucleotide sequence ID" value="NZ_JAPQFJ010000001.1"/>
</dbReference>
<keyword evidence="4 9" id="KW-0762">Sugar transport</keyword>
<proteinExistence type="predicted"/>
<evidence type="ECO:0000256" key="6">
    <source>
        <dbReference type="ARBA" id="ARBA00022683"/>
    </source>
</evidence>
<evidence type="ECO:0000256" key="2">
    <source>
        <dbReference type="ARBA" id="ARBA00022448"/>
    </source>
</evidence>
<reference evidence="9" key="1">
    <citation type="submission" date="2022-12" db="EMBL/GenBank/DDBJ databases">
        <title>Clostridium sp. nov., isolated from industrial wastewater.</title>
        <authorList>
            <person name="Jiayan W."/>
        </authorList>
    </citation>
    <scope>NUCLEOTIDE SEQUENCE</scope>
    <source>
        <strain evidence="9">ZC22-4</strain>
    </source>
</reference>
<evidence type="ECO:0000256" key="1">
    <source>
        <dbReference type="ARBA" id="ARBA00004496"/>
    </source>
</evidence>
<keyword evidence="6" id="KW-0598">Phosphotransferase system</keyword>
<evidence type="ECO:0000256" key="4">
    <source>
        <dbReference type="ARBA" id="ARBA00022597"/>
    </source>
</evidence>
<keyword evidence="5" id="KW-0808">Transferase</keyword>
<feature type="domain" description="PTS EIIB type-4" evidence="8">
    <location>
        <begin position="1"/>
        <end position="156"/>
    </location>
</feature>
<comment type="caution">
    <text evidence="9">The sequence shown here is derived from an EMBL/GenBank/DDBJ whole genome shotgun (WGS) entry which is preliminary data.</text>
</comment>
<gene>
    <name evidence="9" type="ORF">OW729_01330</name>
</gene>
<organism evidence="9 10">
    <name type="scientific">Clostridium brassicae</name>
    <dbReference type="NCBI Taxonomy" id="2999072"/>
    <lineage>
        <taxon>Bacteria</taxon>
        <taxon>Bacillati</taxon>
        <taxon>Bacillota</taxon>
        <taxon>Clostridia</taxon>
        <taxon>Eubacteriales</taxon>
        <taxon>Clostridiaceae</taxon>
        <taxon>Clostridium</taxon>
    </lineage>
</organism>
<evidence type="ECO:0000256" key="7">
    <source>
        <dbReference type="ARBA" id="ARBA00022777"/>
    </source>
</evidence>
<comment type="subcellular location">
    <subcellularLocation>
        <location evidence="1">Cytoplasm</location>
    </subcellularLocation>
</comment>
<dbReference type="InterPro" id="IPR004720">
    <property type="entry name" value="PTS_IIB_sorbose-sp"/>
</dbReference>
<dbReference type="EMBL" id="JAPQFJ010000001">
    <property type="protein sequence ID" value="MCY6957240.1"/>
    <property type="molecule type" value="Genomic_DNA"/>
</dbReference>
<evidence type="ECO:0000256" key="3">
    <source>
        <dbReference type="ARBA" id="ARBA00022490"/>
    </source>
</evidence>